<gene>
    <name evidence="5" type="ORF">APAL1065_LOCUS23064</name>
    <name evidence="6" type="ORF">APAL1065_LOCUS23065</name>
</gene>
<dbReference type="EMBL" id="HBHT01034296">
    <property type="protein sequence ID" value="CAD9987085.1"/>
    <property type="molecule type" value="Transcribed_RNA"/>
</dbReference>
<reference evidence="6" key="1">
    <citation type="submission" date="2021-01" db="EMBL/GenBank/DDBJ databases">
        <authorList>
            <person name="Corre E."/>
            <person name="Pelletier E."/>
            <person name="Niang G."/>
            <person name="Scheremetjew M."/>
            <person name="Finn R."/>
            <person name="Kale V."/>
            <person name="Holt S."/>
            <person name="Cochrane G."/>
            <person name="Meng A."/>
            <person name="Brown T."/>
            <person name="Cohen L."/>
        </authorList>
    </citation>
    <scope>NUCLEOTIDE SEQUENCE</scope>
    <source>
        <strain evidence="6">CCMP125</strain>
    </source>
</reference>
<evidence type="ECO:0000313" key="6">
    <source>
        <dbReference type="EMBL" id="CAD9987087.1"/>
    </source>
</evidence>
<evidence type="ECO:0000256" key="3">
    <source>
        <dbReference type="SAM" id="Phobius"/>
    </source>
</evidence>
<dbReference type="EMBL" id="HBHT01034297">
    <property type="protein sequence ID" value="CAD9987087.1"/>
    <property type="molecule type" value="Transcribed_RNA"/>
</dbReference>
<dbReference type="PROSITE" id="PS00018">
    <property type="entry name" value="EF_HAND_1"/>
    <property type="match status" value="1"/>
</dbReference>
<dbReference type="InterPro" id="IPR018247">
    <property type="entry name" value="EF_Hand_1_Ca_BS"/>
</dbReference>
<dbReference type="InterPro" id="IPR018883">
    <property type="entry name" value="Delta_CA"/>
</dbReference>
<dbReference type="Pfam" id="PF13499">
    <property type="entry name" value="EF-hand_7"/>
    <property type="match status" value="1"/>
</dbReference>
<feature type="transmembrane region" description="Helical" evidence="3">
    <location>
        <begin position="428"/>
        <end position="449"/>
    </location>
</feature>
<accession>A0A6U3DDF4</accession>
<sequence length="821" mass="91289">MNVYDKNGDAQDPMFYSEDAPVNQMPYTQQTIKFFMNMSVVETHLYQHLFLVYDKAPEMPFCNLTAPEGMMNHISPGVCGVNGFIASGSNYGVATHEKDGSSSVFTVTGVLNNAGRNAADYEQMGTITPVGGDSIQSEITSAYYRDSETYSFSNDAKTTISGSGQHYQVQNILRAASSSNPMELKETYNFQLDQTNMQNFVAQLTSAQEAAMVPVAGRVEPISSGDCLPYVIEGCPEESDYVAAEDPSLTSSPYDDDSTMKGGYIAMFVILGVMVLAFVALFAHWRHVNNQKDRYKHQFARRIAQTIEFEGAMKDITPEALTAEFERIDEDKSGSISKPELKAFIGDRMSDSDFEAMFAAIDLDHNGTVDFEEFCAFMTHVGAMPDIKDEKIVDVDEGDGEEHKAHLNPAFDDKVAAAHTKTENQFKILSVVLFLCTLGLLAATITLAVKDDDDNNSSQTSGLVGTESVVYSNVPDNTPFDIETVFEREVVNVCDKKKLEFPNTDCIHGVGPQAGANVTNGYQGDLDMMGVTPQEANYWQVAMCPVNVHWHLGTEHYSVGEYDEFGDGPNGNADPPTRKLQATGEGDFQEFNVRGGFRCHHYNVQDTKFTTEYDWKHCKGMEVGETYEVHWPHSAAGACGTVNQYQTPFYDGVFCGLDLPSFSGLLPQQIASAVGVQGQIFTVVNDESYFYPDLIRGWVVNPEVGMAQDVAKYTGSTTGTSRDNNICSPYSPITWHVDRKCHMISASSFDKLCYDMKQQLDDMTDDLHAHGSRELVNSTWAANNFIHRERRGLRSSHDDHHHHHHSHDGHDDHDHHHHQWF</sequence>
<dbReference type="SUPFAM" id="SSF47473">
    <property type="entry name" value="EF-hand"/>
    <property type="match status" value="1"/>
</dbReference>
<dbReference type="Pfam" id="PF10563">
    <property type="entry name" value="CA_like"/>
    <property type="match status" value="1"/>
</dbReference>
<dbReference type="InterPro" id="IPR002048">
    <property type="entry name" value="EF_hand_dom"/>
</dbReference>
<evidence type="ECO:0000259" key="4">
    <source>
        <dbReference type="PROSITE" id="PS50222"/>
    </source>
</evidence>
<keyword evidence="3" id="KW-0472">Membrane</keyword>
<proteinExistence type="predicted"/>
<evidence type="ECO:0000256" key="2">
    <source>
        <dbReference type="SAM" id="MobiDB-lite"/>
    </source>
</evidence>
<feature type="domain" description="EF-hand" evidence="4">
    <location>
        <begin position="349"/>
        <end position="384"/>
    </location>
</feature>
<protein>
    <recommendedName>
        <fullName evidence="4">EF-hand domain-containing protein</fullName>
    </recommendedName>
</protein>
<dbReference type="SMART" id="SM00054">
    <property type="entry name" value="EFh"/>
    <property type="match status" value="2"/>
</dbReference>
<feature type="transmembrane region" description="Helical" evidence="3">
    <location>
        <begin position="264"/>
        <end position="285"/>
    </location>
</feature>
<dbReference type="PROSITE" id="PS50222">
    <property type="entry name" value="EF_HAND_2"/>
    <property type="match status" value="1"/>
</dbReference>
<dbReference type="Gene3D" id="1.10.238.10">
    <property type="entry name" value="EF-hand"/>
    <property type="match status" value="1"/>
</dbReference>
<dbReference type="AlphaFoldDB" id="A0A6U3DDF4"/>
<keyword evidence="3" id="KW-1133">Transmembrane helix</keyword>
<keyword evidence="3" id="KW-0812">Transmembrane</keyword>
<feature type="compositionally biased region" description="Basic residues" evidence="2">
    <location>
        <begin position="793"/>
        <end position="807"/>
    </location>
</feature>
<dbReference type="InterPro" id="IPR011992">
    <property type="entry name" value="EF-hand-dom_pair"/>
</dbReference>
<feature type="region of interest" description="Disordered" evidence="2">
    <location>
        <begin position="793"/>
        <end position="817"/>
    </location>
</feature>
<evidence type="ECO:0000256" key="1">
    <source>
        <dbReference type="ARBA" id="ARBA00022837"/>
    </source>
</evidence>
<organism evidence="6">
    <name type="scientific">Entomoneis paludosa</name>
    <dbReference type="NCBI Taxonomy" id="265537"/>
    <lineage>
        <taxon>Eukaryota</taxon>
        <taxon>Sar</taxon>
        <taxon>Stramenopiles</taxon>
        <taxon>Ochrophyta</taxon>
        <taxon>Bacillariophyta</taxon>
        <taxon>Bacillariophyceae</taxon>
        <taxon>Bacillariophycidae</taxon>
        <taxon>Entomoneidaceae</taxon>
        <taxon>Entomoneis</taxon>
    </lineage>
</organism>
<name>A0A6U3DDF4_9STRA</name>
<dbReference type="CDD" id="cd00051">
    <property type="entry name" value="EFh"/>
    <property type="match status" value="1"/>
</dbReference>
<evidence type="ECO:0000313" key="5">
    <source>
        <dbReference type="EMBL" id="CAD9987085.1"/>
    </source>
</evidence>
<dbReference type="GO" id="GO:0005509">
    <property type="term" value="F:calcium ion binding"/>
    <property type="evidence" value="ECO:0007669"/>
    <property type="project" value="InterPro"/>
</dbReference>
<keyword evidence="1" id="KW-0106">Calcium</keyword>